<gene>
    <name evidence="1" type="ORF">M622_17255</name>
</gene>
<dbReference type="Pfam" id="PF08803">
    <property type="entry name" value="ydhR"/>
    <property type="match status" value="1"/>
</dbReference>
<accession>S9ZCG8</accession>
<dbReference type="NCBIfam" id="NF008333">
    <property type="entry name" value="PRK11118.1"/>
    <property type="match status" value="1"/>
</dbReference>
<dbReference type="InterPro" id="IPR014910">
    <property type="entry name" value="YdhR"/>
</dbReference>
<dbReference type="InterPro" id="IPR011008">
    <property type="entry name" value="Dimeric_a/b-barrel"/>
</dbReference>
<keyword evidence="2" id="KW-1185">Reference proteome</keyword>
<protein>
    <recommendedName>
        <fullName evidence="3">Monooxygenase</fullName>
    </recommendedName>
</protein>
<evidence type="ECO:0008006" key="3">
    <source>
        <dbReference type="Google" id="ProtNLM"/>
    </source>
</evidence>
<dbReference type="STRING" id="1348657.M622_17255"/>
<dbReference type="Gene3D" id="3.30.70.100">
    <property type="match status" value="1"/>
</dbReference>
<dbReference type="EMBL" id="ATJV01000065">
    <property type="protein sequence ID" value="EPZ14985.1"/>
    <property type="molecule type" value="Genomic_DNA"/>
</dbReference>
<comment type="caution">
    <text evidence="1">The sequence shown here is derived from an EMBL/GenBank/DDBJ whole genome shotgun (WGS) entry which is preliminary data.</text>
</comment>
<evidence type="ECO:0000313" key="1">
    <source>
        <dbReference type="EMBL" id="EPZ14985.1"/>
    </source>
</evidence>
<dbReference type="AlphaFoldDB" id="S9ZCG8"/>
<dbReference type="eggNOG" id="ENOG5032SAI">
    <property type="taxonomic scope" value="Bacteria"/>
</dbReference>
<dbReference type="OrthoDB" id="1440627at2"/>
<dbReference type="SUPFAM" id="SSF54909">
    <property type="entry name" value="Dimeric alpha+beta barrel"/>
    <property type="match status" value="1"/>
</dbReference>
<reference evidence="1 2" key="1">
    <citation type="submission" date="2013-06" db="EMBL/GenBank/DDBJ databases">
        <title>Draft genome sequence of Thauera terpenica.</title>
        <authorList>
            <person name="Liu B."/>
            <person name="Frostegard A.H."/>
            <person name="Shapleigh J.P."/>
        </authorList>
    </citation>
    <scope>NUCLEOTIDE SEQUENCE [LARGE SCALE GENOMIC DNA]</scope>
    <source>
        <strain evidence="1 2">58Eu</strain>
    </source>
</reference>
<proteinExistence type="predicted"/>
<dbReference type="PATRIC" id="fig|1348657.5.peg.2535"/>
<dbReference type="Proteomes" id="UP000015455">
    <property type="component" value="Unassembled WGS sequence"/>
</dbReference>
<dbReference type="RefSeq" id="WP_021249933.1">
    <property type="nucleotide sequence ID" value="NZ_ATJV01000065.1"/>
</dbReference>
<name>S9ZCG8_9RHOO</name>
<dbReference type="PANTHER" id="PTHR39169">
    <property type="match status" value="1"/>
</dbReference>
<evidence type="ECO:0000313" key="2">
    <source>
        <dbReference type="Proteomes" id="UP000015455"/>
    </source>
</evidence>
<sequence length="102" mass="11073">MSVLLQVDFPYPGPWGAQMSEAMKGLAESIAHEPGLLWKIWTEDEANGEAGGIYLFVDRASADAYLQMHRARLLGFGIAHVNAKLFDVNTTLSAIDRAPLGA</sequence>
<dbReference type="PANTHER" id="PTHR39169:SF1">
    <property type="entry name" value="MONOOXYGENASE YDHR-RELATED"/>
    <property type="match status" value="1"/>
</dbReference>
<organism evidence="1 2">
    <name type="scientific">Thauera terpenica 58Eu</name>
    <dbReference type="NCBI Taxonomy" id="1348657"/>
    <lineage>
        <taxon>Bacteria</taxon>
        <taxon>Pseudomonadati</taxon>
        <taxon>Pseudomonadota</taxon>
        <taxon>Betaproteobacteria</taxon>
        <taxon>Rhodocyclales</taxon>
        <taxon>Zoogloeaceae</taxon>
        <taxon>Thauera</taxon>
    </lineage>
</organism>